<proteinExistence type="predicted"/>
<dbReference type="SUPFAM" id="SSF48498">
    <property type="entry name" value="Tetracyclin repressor-like, C-terminal domain"/>
    <property type="match status" value="1"/>
</dbReference>
<evidence type="ECO:0000256" key="2">
    <source>
        <dbReference type="ARBA" id="ARBA00023125"/>
    </source>
</evidence>
<evidence type="ECO:0000256" key="1">
    <source>
        <dbReference type="ARBA" id="ARBA00023015"/>
    </source>
</evidence>
<dbReference type="Pfam" id="PF02909">
    <property type="entry name" value="TetR_C_1"/>
    <property type="match status" value="1"/>
</dbReference>
<dbReference type="InterPro" id="IPR004111">
    <property type="entry name" value="Repressor_TetR_C"/>
</dbReference>
<keyword evidence="2 4" id="KW-0238">DNA-binding</keyword>
<keyword evidence="1" id="KW-0805">Transcription regulation</keyword>
<dbReference type="PANTHER" id="PTHR30055">
    <property type="entry name" value="HTH-TYPE TRANSCRIPTIONAL REGULATOR RUTR"/>
    <property type="match status" value="1"/>
</dbReference>
<sequence>MGVNREGGPEPRFAYGDADDWWSMTSEQQPTTGVTREVELLWGLRKGAKRGPKPKLSRAAIVDAAIALADAEGLDAVSMQRVAKRLGYTTMSLYRHVDSKDDLLTLMWDVAMSERPPGPRTDGDWRAGIEAWCQGVADQYREHPWYVYISKPGPPTGPNGLRWMEAGLRELNSSGLTPAESLQILLLLDTTLHDLLRMDNDRELAAQKSGIPLDESEREWLASLHQVLDPQEFPTITRTIDAGTFEKGPPDAALSEELRFPVQRILDGVEAYVRATGGNRR</sequence>
<keyword evidence="3" id="KW-0804">Transcription</keyword>
<dbReference type="InterPro" id="IPR050109">
    <property type="entry name" value="HTH-type_TetR-like_transc_reg"/>
</dbReference>
<evidence type="ECO:0000259" key="5">
    <source>
        <dbReference type="PROSITE" id="PS50977"/>
    </source>
</evidence>
<reference evidence="6 7" key="1">
    <citation type="submission" date="2020-10" db="EMBL/GenBank/DDBJ databases">
        <title>Sequencing the genomes of 1000 actinobacteria strains.</title>
        <authorList>
            <person name="Klenk H.-P."/>
        </authorList>
    </citation>
    <scope>NUCLEOTIDE SEQUENCE [LARGE SCALE GENOMIC DNA]</scope>
    <source>
        <strain evidence="6 7">DSM 45157</strain>
    </source>
</reference>
<evidence type="ECO:0000256" key="4">
    <source>
        <dbReference type="PROSITE-ProRule" id="PRU00335"/>
    </source>
</evidence>
<comment type="caution">
    <text evidence="6">The sequence shown here is derived from an EMBL/GenBank/DDBJ whole genome shotgun (WGS) entry which is preliminary data.</text>
</comment>
<dbReference type="SUPFAM" id="SSF46689">
    <property type="entry name" value="Homeodomain-like"/>
    <property type="match status" value="1"/>
</dbReference>
<dbReference type="EMBL" id="JADBDY010000001">
    <property type="protein sequence ID" value="MBE1458804.1"/>
    <property type="molecule type" value="Genomic_DNA"/>
</dbReference>
<evidence type="ECO:0000313" key="6">
    <source>
        <dbReference type="EMBL" id="MBE1458804.1"/>
    </source>
</evidence>
<keyword evidence="7" id="KW-1185">Reference proteome</keyword>
<protein>
    <submittedName>
        <fullName evidence="6">AcrR family transcriptional regulator</fullName>
    </submittedName>
</protein>
<dbReference type="InterPro" id="IPR036271">
    <property type="entry name" value="Tet_transcr_reg_TetR-rel_C_sf"/>
</dbReference>
<dbReference type="PANTHER" id="PTHR30055:SF151">
    <property type="entry name" value="TRANSCRIPTIONAL REGULATORY PROTEIN"/>
    <property type="match status" value="1"/>
</dbReference>
<organism evidence="6 7">
    <name type="scientific">Nocardiopsis terrae</name>
    <dbReference type="NCBI Taxonomy" id="372655"/>
    <lineage>
        <taxon>Bacteria</taxon>
        <taxon>Bacillati</taxon>
        <taxon>Actinomycetota</taxon>
        <taxon>Actinomycetes</taxon>
        <taxon>Streptosporangiales</taxon>
        <taxon>Nocardiopsidaceae</taxon>
        <taxon>Nocardiopsis</taxon>
    </lineage>
</organism>
<feature type="DNA-binding region" description="H-T-H motif" evidence="4">
    <location>
        <begin position="78"/>
        <end position="97"/>
    </location>
</feature>
<dbReference type="Pfam" id="PF00440">
    <property type="entry name" value="TetR_N"/>
    <property type="match status" value="1"/>
</dbReference>
<dbReference type="PRINTS" id="PR00455">
    <property type="entry name" value="HTHTETR"/>
</dbReference>
<evidence type="ECO:0000256" key="3">
    <source>
        <dbReference type="ARBA" id="ARBA00023163"/>
    </source>
</evidence>
<dbReference type="Gene3D" id="1.10.357.10">
    <property type="entry name" value="Tetracycline Repressor, domain 2"/>
    <property type="match status" value="1"/>
</dbReference>
<evidence type="ECO:0000313" key="7">
    <source>
        <dbReference type="Proteomes" id="UP000598217"/>
    </source>
</evidence>
<accession>A0ABR9HIF7</accession>
<dbReference type="Proteomes" id="UP000598217">
    <property type="component" value="Unassembled WGS sequence"/>
</dbReference>
<dbReference type="PROSITE" id="PS50977">
    <property type="entry name" value="HTH_TETR_2"/>
    <property type="match status" value="1"/>
</dbReference>
<dbReference type="InterPro" id="IPR009057">
    <property type="entry name" value="Homeodomain-like_sf"/>
</dbReference>
<gene>
    <name evidence="6" type="ORF">H4W79_003018</name>
</gene>
<name>A0ABR9HIF7_9ACTN</name>
<dbReference type="Gene3D" id="1.10.10.60">
    <property type="entry name" value="Homeodomain-like"/>
    <property type="match status" value="1"/>
</dbReference>
<feature type="domain" description="HTH tetR-type" evidence="5">
    <location>
        <begin position="55"/>
        <end position="115"/>
    </location>
</feature>
<dbReference type="InterPro" id="IPR001647">
    <property type="entry name" value="HTH_TetR"/>
</dbReference>